<accession>A0A165X904</accession>
<dbReference type="PANTHER" id="PTHR46177:SF1">
    <property type="entry name" value="INTEGRASE CATALYTIC DOMAIN-CONTAINING PROTEIN"/>
    <property type="match status" value="1"/>
</dbReference>
<feature type="domain" description="Integrase core" evidence="1">
    <location>
        <begin position="3"/>
        <end position="177"/>
    </location>
</feature>
<proteinExistence type="predicted"/>
<gene>
    <name evidence="2" type="ORF">SISSUDRAFT_962337</name>
</gene>
<evidence type="ECO:0000313" key="2">
    <source>
        <dbReference type="EMBL" id="KZT31951.1"/>
    </source>
</evidence>
<reference evidence="2 3" key="1">
    <citation type="journal article" date="2016" name="Mol. Biol. Evol.">
        <title>Comparative Genomics of Early-Diverging Mushroom-Forming Fungi Provides Insights into the Origins of Lignocellulose Decay Capabilities.</title>
        <authorList>
            <person name="Nagy L.G."/>
            <person name="Riley R."/>
            <person name="Tritt A."/>
            <person name="Adam C."/>
            <person name="Daum C."/>
            <person name="Floudas D."/>
            <person name="Sun H."/>
            <person name="Yadav J.S."/>
            <person name="Pangilinan J."/>
            <person name="Larsson K.H."/>
            <person name="Matsuura K."/>
            <person name="Barry K."/>
            <person name="Labutti K."/>
            <person name="Kuo R."/>
            <person name="Ohm R.A."/>
            <person name="Bhattacharya S.S."/>
            <person name="Shirouzu T."/>
            <person name="Yoshinaga Y."/>
            <person name="Martin F.M."/>
            <person name="Grigoriev I.V."/>
            <person name="Hibbett D.S."/>
        </authorList>
    </citation>
    <scope>NUCLEOTIDE SEQUENCE [LARGE SCALE GENOMIC DNA]</scope>
    <source>
        <strain evidence="2 3">HHB10207 ss-3</strain>
    </source>
</reference>
<sequence length="264" mass="30118">PGEGWSCDGHEKLKQMGYSIYGIRDVWGKILAYRLVPNARNEHIAEYVYLCAVREAGGVPLTLTADKGTETGGIYARQVSLRAIFDPTIDATLIPPFVHIRSVRNITIERSWATFLKKAGRNIQSWWNQGVALSGFVDGDRVHRALADWIWVPLCENYIAEFVNTYNNHQVRRQPNKQGPSHASHLYTYSFPEQFGGEDQLVRGDMNLIDQIMENHQGKAAMEFFPAWFDVVASHVFVLVGQPERSFKTAWDVFDIMLEPLQYQ</sequence>
<dbReference type="Proteomes" id="UP000076798">
    <property type="component" value="Unassembled WGS sequence"/>
</dbReference>
<evidence type="ECO:0000259" key="1">
    <source>
        <dbReference type="Pfam" id="PF24764"/>
    </source>
</evidence>
<organism evidence="2 3">
    <name type="scientific">Sistotremastrum suecicum HHB10207 ss-3</name>
    <dbReference type="NCBI Taxonomy" id="1314776"/>
    <lineage>
        <taxon>Eukaryota</taxon>
        <taxon>Fungi</taxon>
        <taxon>Dikarya</taxon>
        <taxon>Basidiomycota</taxon>
        <taxon>Agaricomycotina</taxon>
        <taxon>Agaricomycetes</taxon>
        <taxon>Sistotremastrales</taxon>
        <taxon>Sistotremastraceae</taxon>
        <taxon>Sistotremastrum</taxon>
    </lineage>
</organism>
<evidence type="ECO:0000313" key="3">
    <source>
        <dbReference type="Proteomes" id="UP000076798"/>
    </source>
</evidence>
<dbReference type="OrthoDB" id="5392716at2759"/>
<dbReference type="Pfam" id="PF24764">
    <property type="entry name" value="rva_4"/>
    <property type="match status" value="1"/>
</dbReference>
<dbReference type="EMBL" id="KV428420">
    <property type="protein sequence ID" value="KZT31951.1"/>
    <property type="molecule type" value="Genomic_DNA"/>
</dbReference>
<keyword evidence="3" id="KW-1185">Reference proteome</keyword>
<dbReference type="InterPro" id="IPR058913">
    <property type="entry name" value="Integrase_dom_put"/>
</dbReference>
<feature type="non-terminal residue" evidence="2">
    <location>
        <position position="264"/>
    </location>
</feature>
<dbReference type="AlphaFoldDB" id="A0A165X904"/>
<protein>
    <recommendedName>
        <fullName evidence="1">Integrase core domain-containing protein</fullName>
    </recommendedName>
</protein>
<feature type="non-terminal residue" evidence="2">
    <location>
        <position position="1"/>
    </location>
</feature>
<dbReference type="PANTHER" id="PTHR46177">
    <property type="entry name" value="INTEGRASE CATALYTIC DOMAIN-CONTAINING PROTEIN"/>
    <property type="match status" value="1"/>
</dbReference>
<name>A0A165X904_9AGAM</name>